<dbReference type="Pfam" id="PF13963">
    <property type="entry name" value="Transpos_assoc"/>
    <property type="match status" value="1"/>
</dbReference>
<accession>Q2R7F7</accession>
<feature type="domain" description="Transposase-associated" evidence="2">
    <location>
        <begin position="3"/>
        <end position="79"/>
    </location>
</feature>
<dbReference type="Proteomes" id="UP000000763">
    <property type="component" value="Chromosome 11"/>
</dbReference>
<protein>
    <submittedName>
        <fullName evidence="3">Transposon protein, putative, CACTA, En/Spm sub-class</fullName>
    </submittedName>
</protein>
<dbReference type="Pfam" id="PF02992">
    <property type="entry name" value="Transposase_21"/>
    <property type="match status" value="1"/>
</dbReference>
<evidence type="ECO:0000259" key="2">
    <source>
        <dbReference type="Pfam" id="PF13963"/>
    </source>
</evidence>
<sequence>MDRTWMYNTKRAHPTFLKEAGKFVELVKAHVVRENMRGIFCPCKDCKNEILLQDPNEVLSHNIERGFKKGYEIWTFHGEVGGHNEEFDDFCFDDTENFIFEDMSQGTIPECGGSGIDNVGIDFDLEDMLRHVEPDVLTGRTRGLDNWEALEKAAKELRYDEAKGCDKDYTVLRSVLELLRLKAKHGWSDTSFNDLMDLLKVMLPKSNLLPTNTYQTKKLICPLSLCVQKIHACENHCILYHKEFADLDSCPTCGMSRYKTGNGVSDGEVVDQDALVDEKKKIPSMVMWYLPVKDRLKRLFLNRTDAELMRWHQEGRKNDGKIRHPADARQWKNFDALHPEFAKVPRNVRFALSMDGMNPFGDLSNTHNTWPMLLTMYNLPTWICQKRKYILLSVLIQGPKQPGINIDVFMELLMEDMQELWKEGLRMWNEYRKEHFTLCAIIFVTINDLPTNFSLSGQFKGKFRCLICIDKTSYKYLTSSTKGVYMRHRRSLPLWHRWPAMARLFDNTVENDLAPETRTGGSVFELTKDIKVVFGKPKKKAVKRKKQESNLPFKKHSIFFRYLDYWKDLEHHWHFIGHPSKTKDGLKSRTDLVNLDITNELHPKELPNGKIDIPSACYSLTLEEKKVLCRCLHSVKVQTGFSANVRKLVSLKDLTISGYNAHDCHKMSTVFLPIAIRAVKPFHTRLVITKLCYVFNRVSQKVSDPEELGPLQIFAIETACQLEMFFPPAYFNMMEHLILHIVPQIIEIGPLYLH</sequence>
<gene>
    <name evidence="3" type="ordered locus">LOC_Os11g16750</name>
</gene>
<dbReference type="EMBL" id="AC135498">
    <property type="protein sequence ID" value="AAX96451.1"/>
    <property type="molecule type" value="Genomic_DNA"/>
</dbReference>
<evidence type="ECO:0000259" key="1">
    <source>
        <dbReference type="Pfam" id="PF13960"/>
    </source>
</evidence>
<feature type="domain" description="DUF4218" evidence="1">
    <location>
        <begin position="701"/>
        <end position="750"/>
    </location>
</feature>
<dbReference type="PANTHER" id="PTHR10775:SF182">
    <property type="entry name" value="TRANSPOSON, EN_SPM-LIKE, TRANSPOSASE-ASSOCIATED DOMAIN PROTEIN-RELATED"/>
    <property type="match status" value="1"/>
</dbReference>
<dbReference type="Pfam" id="PF13960">
    <property type="entry name" value="DUF4218"/>
    <property type="match status" value="1"/>
</dbReference>
<dbReference type="InterPro" id="IPR025452">
    <property type="entry name" value="DUF4218"/>
</dbReference>
<dbReference type="AlphaFoldDB" id="Q2R7F7"/>
<dbReference type="InterPro" id="IPR029480">
    <property type="entry name" value="Transpos_assoc"/>
</dbReference>
<evidence type="ECO:0000313" key="3">
    <source>
        <dbReference type="EMBL" id="AAX96451.1"/>
    </source>
</evidence>
<dbReference type="InterPro" id="IPR004242">
    <property type="entry name" value="Transposase_21"/>
</dbReference>
<dbReference type="PANTHER" id="PTHR10775">
    <property type="entry name" value="OS08G0208400 PROTEIN"/>
    <property type="match status" value="1"/>
</dbReference>
<evidence type="ECO:0000313" key="4">
    <source>
        <dbReference type="Proteomes" id="UP000000763"/>
    </source>
</evidence>
<reference evidence="4" key="2">
    <citation type="journal article" date="2008" name="Nucleic Acids Res.">
        <title>The rice annotation project database (RAP-DB): 2008 update.</title>
        <authorList>
            <consortium name="The rice annotation project (RAP)"/>
        </authorList>
    </citation>
    <scope>GENOME REANNOTATION</scope>
    <source>
        <strain evidence="4">cv. Nipponbare</strain>
    </source>
</reference>
<proteinExistence type="predicted"/>
<name>Q2R7F7_ORYSJ</name>
<reference evidence="4" key="1">
    <citation type="journal article" date="2005" name="Nature">
        <title>The map-based sequence of the rice genome.</title>
        <authorList>
            <consortium name="International rice genome sequencing project (IRGSP)"/>
            <person name="Matsumoto T."/>
            <person name="Wu J."/>
            <person name="Kanamori H."/>
            <person name="Katayose Y."/>
            <person name="Fujisawa M."/>
            <person name="Namiki N."/>
            <person name="Mizuno H."/>
            <person name="Yamamoto K."/>
            <person name="Antonio B.A."/>
            <person name="Baba T."/>
            <person name="Sakata K."/>
            <person name="Nagamura Y."/>
            <person name="Aoki H."/>
            <person name="Arikawa K."/>
            <person name="Arita K."/>
            <person name="Bito T."/>
            <person name="Chiden Y."/>
            <person name="Fujitsuka N."/>
            <person name="Fukunaka R."/>
            <person name="Hamada M."/>
            <person name="Harada C."/>
            <person name="Hayashi A."/>
            <person name="Hijishita S."/>
            <person name="Honda M."/>
            <person name="Hosokawa S."/>
            <person name="Ichikawa Y."/>
            <person name="Idonuma A."/>
            <person name="Iijima M."/>
            <person name="Ikeda M."/>
            <person name="Ikeno M."/>
            <person name="Ito K."/>
            <person name="Ito S."/>
            <person name="Ito T."/>
            <person name="Ito Y."/>
            <person name="Ito Y."/>
            <person name="Iwabuchi A."/>
            <person name="Kamiya K."/>
            <person name="Karasawa W."/>
            <person name="Kurita K."/>
            <person name="Katagiri S."/>
            <person name="Kikuta A."/>
            <person name="Kobayashi H."/>
            <person name="Kobayashi N."/>
            <person name="Machita K."/>
            <person name="Maehara T."/>
            <person name="Masukawa M."/>
            <person name="Mizubayashi T."/>
            <person name="Mukai Y."/>
            <person name="Nagasaki H."/>
            <person name="Nagata Y."/>
            <person name="Naito S."/>
            <person name="Nakashima M."/>
            <person name="Nakama Y."/>
            <person name="Nakamichi Y."/>
            <person name="Nakamura M."/>
            <person name="Meguro A."/>
            <person name="Negishi M."/>
            <person name="Ohta I."/>
            <person name="Ohta T."/>
            <person name="Okamoto M."/>
            <person name="Ono N."/>
            <person name="Saji S."/>
            <person name="Sakaguchi M."/>
            <person name="Sakai K."/>
            <person name="Shibata M."/>
            <person name="Shimokawa T."/>
            <person name="Song J."/>
            <person name="Takazaki Y."/>
            <person name="Terasawa K."/>
            <person name="Tsugane M."/>
            <person name="Tsuji K."/>
            <person name="Ueda S."/>
            <person name="Waki K."/>
            <person name="Yamagata H."/>
            <person name="Yamamoto M."/>
            <person name="Yamamoto S."/>
            <person name="Yamane H."/>
            <person name="Yoshiki S."/>
            <person name="Yoshihara R."/>
            <person name="Yukawa K."/>
            <person name="Zhong H."/>
            <person name="Yano M."/>
            <person name="Yuan Q."/>
            <person name="Ouyang S."/>
            <person name="Liu J."/>
            <person name="Jones K.M."/>
            <person name="Gansberger K."/>
            <person name="Moffat K."/>
            <person name="Hill J."/>
            <person name="Bera J."/>
            <person name="Fadrosh D."/>
            <person name="Jin S."/>
            <person name="Johri S."/>
            <person name="Kim M."/>
            <person name="Overton L."/>
            <person name="Reardon M."/>
            <person name="Tsitrin T."/>
            <person name="Vuong H."/>
            <person name="Weaver B."/>
            <person name="Ciecko A."/>
            <person name="Tallon L."/>
            <person name="Jackson J."/>
            <person name="Pai G."/>
            <person name="Aken S.V."/>
            <person name="Utterback T."/>
            <person name="Reidmuller S."/>
            <person name="Feldblyum T."/>
            <person name="Hsiao J."/>
            <person name="Zismann V."/>
            <person name="Iobst S."/>
            <person name="de Vazeille A.R."/>
            <person name="Buell C.R."/>
            <person name="Ying K."/>
            <person name="Li Y."/>
            <person name="Lu T."/>
            <person name="Huang Y."/>
            <person name="Zhao Q."/>
            <person name="Feng Q."/>
            <person name="Zhang L."/>
            <person name="Zhu J."/>
            <person name="Weng Q."/>
            <person name="Mu J."/>
            <person name="Lu Y."/>
            <person name="Fan D."/>
            <person name="Liu Y."/>
            <person name="Guan J."/>
            <person name="Zhang Y."/>
            <person name="Yu S."/>
            <person name="Liu X."/>
            <person name="Zhang Y."/>
            <person name="Hong G."/>
            <person name="Han B."/>
            <person name="Choisne N."/>
            <person name="Demange N."/>
            <person name="Orjeda G."/>
            <person name="Samain S."/>
            <person name="Cattolico L."/>
            <person name="Pelletier E."/>
            <person name="Couloux A."/>
            <person name="Segurens B."/>
            <person name="Wincker P."/>
            <person name="D'Hont A."/>
            <person name="Scarpelli C."/>
            <person name="Weissenbach J."/>
            <person name="Salanoubat M."/>
            <person name="Quetier F."/>
            <person name="Yu Y."/>
            <person name="Kim H.R."/>
            <person name="Rambo T."/>
            <person name="Currie J."/>
            <person name="Collura K."/>
            <person name="Luo M."/>
            <person name="Yang T."/>
            <person name="Ammiraju J.S.S."/>
            <person name="Engler F."/>
            <person name="Soderlund C."/>
            <person name="Wing R.A."/>
            <person name="Palmer L.E."/>
            <person name="de la Bastide M."/>
            <person name="Spiegel L."/>
            <person name="Nascimento L."/>
            <person name="Zutavern T."/>
            <person name="O'Shaughnessy A."/>
            <person name="Dike S."/>
            <person name="Dedhia N."/>
            <person name="Preston R."/>
            <person name="Balija V."/>
            <person name="McCombie W.R."/>
            <person name="Chow T."/>
            <person name="Chen H."/>
            <person name="Chung M."/>
            <person name="Chen C."/>
            <person name="Shaw J."/>
            <person name="Wu H."/>
            <person name="Hsiao K."/>
            <person name="Chao Y."/>
            <person name="Chu M."/>
            <person name="Cheng C."/>
            <person name="Hour A."/>
            <person name="Lee P."/>
            <person name="Lin S."/>
            <person name="Lin Y."/>
            <person name="Liou J."/>
            <person name="Liu S."/>
            <person name="Hsing Y."/>
            <person name="Raghuvanshi S."/>
            <person name="Mohanty A."/>
            <person name="Bharti A.K."/>
            <person name="Gaur A."/>
            <person name="Gupta V."/>
            <person name="Kumar D."/>
            <person name="Ravi V."/>
            <person name="Vij S."/>
            <person name="Kapur A."/>
            <person name="Khurana P."/>
            <person name="Khurana P."/>
            <person name="Khurana J.P."/>
            <person name="Tyagi A.K."/>
            <person name="Gaikwad K."/>
            <person name="Singh A."/>
            <person name="Dalal V."/>
            <person name="Srivastava S."/>
            <person name="Dixit A."/>
            <person name="Pal A.K."/>
            <person name="Ghazi I.A."/>
            <person name="Yadav M."/>
            <person name="Pandit A."/>
            <person name="Bhargava A."/>
            <person name="Sureshbabu K."/>
            <person name="Batra K."/>
            <person name="Sharma T.R."/>
            <person name="Mohapatra T."/>
            <person name="Singh N.K."/>
            <person name="Messing J."/>
            <person name="Nelson A.B."/>
            <person name="Fuks G."/>
            <person name="Kavchok S."/>
            <person name="Keizer G."/>
            <person name="Linton E."/>
            <person name="Llaca V."/>
            <person name="Song R."/>
            <person name="Tanyolac B."/>
            <person name="Young S."/>
            <person name="Ho-Il K."/>
            <person name="Hahn J.H."/>
            <person name="Sangsakoo G."/>
            <person name="Vanavichit A."/>
            <person name="de Mattos Luiz.A.T."/>
            <person name="Zimmer P.D."/>
            <person name="Malone G."/>
            <person name="Dellagostin O."/>
            <person name="de Oliveira A.C."/>
            <person name="Bevan M."/>
            <person name="Bancroft I."/>
            <person name="Minx P."/>
            <person name="Cordum H."/>
            <person name="Wilson R."/>
            <person name="Cheng Z."/>
            <person name="Jin W."/>
            <person name="Jiang J."/>
            <person name="Leong S.A."/>
            <person name="Iwama H."/>
            <person name="Gojobori T."/>
            <person name="Itoh T."/>
            <person name="Niimura Y."/>
            <person name="Fujii Y."/>
            <person name="Habara T."/>
            <person name="Sakai H."/>
            <person name="Sato Y."/>
            <person name="Wilson G."/>
            <person name="Kumar K."/>
            <person name="McCouch S."/>
            <person name="Juretic N."/>
            <person name="Hoen D."/>
            <person name="Wright S."/>
            <person name="Bruskiewich R."/>
            <person name="Bureau T."/>
            <person name="Miyao A."/>
            <person name="Hirochika H."/>
            <person name="Nishikawa T."/>
            <person name="Kadowaki K."/>
            <person name="Sugiura M."/>
            <person name="Burr B."/>
            <person name="Sasaki T."/>
        </authorList>
    </citation>
    <scope>NUCLEOTIDE SEQUENCE [LARGE SCALE GENOMIC DNA]</scope>
    <source>
        <strain evidence="4">cv. Nipponbare</strain>
    </source>
</reference>
<organism evidence="3 4">
    <name type="scientific">Oryza sativa subsp. japonica</name>
    <name type="common">Rice</name>
    <dbReference type="NCBI Taxonomy" id="39947"/>
    <lineage>
        <taxon>Eukaryota</taxon>
        <taxon>Viridiplantae</taxon>
        <taxon>Streptophyta</taxon>
        <taxon>Embryophyta</taxon>
        <taxon>Tracheophyta</taxon>
        <taxon>Spermatophyta</taxon>
        <taxon>Magnoliopsida</taxon>
        <taxon>Liliopsida</taxon>
        <taxon>Poales</taxon>
        <taxon>Poaceae</taxon>
        <taxon>BOP clade</taxon>
        <taxon>Oryzoideae</taxon>
        <taxon>Oryzeae</taxon>
        <taxon>Oryzinae</taxon>
        <taxon>Oryza</taxon>
        <taxon>Oryza sativa</taxon>
    </lineage>
</organism>